<gene>
    <name evidence="12" type="primary">folD</name>
    <name evidence="15" type="ORF">FYJ33_01105</name>
</gene>
<comment type="function">
    <text evidence="12">Catalyzes the oxidation of 5,10-methylenetetrahydrofolate to 5,10-methenyltetrahydrofolate and then the hydrolysis of 5,10-methenyltetrahydrofolate to 10-formyltetrahydrofolate.</text>
</comment>
<dbReference type="Gene3D" id="3.40.50.10860">
    <property type="entry name" value="Leucine Dehydrogenase, chain A, domain 1"/>
    <property type="match status" value="1"/>
</dbReference>
<comment type="catalytic activity">
    <reaction evidence="12">
        <text>(6R)-5,10-methylene-5,6,7,8-tetrahydrofolate + NADP(+) = (6R)-5,10-methenyltetrahydrofolate + NADPH</text>
        <dbReference type="Rhea" id="RHEA:22812"/>
        <dbReference type="ChEBI" id="CHEBI:15636"/>
        <dbReference type="ChEBI" id="CHEBI:57455"/>
        <dbReference type="ChEBI" id="CHEBI:57783"/>
        <dbReference type="ChEBI" id="CHEBI:58349"/>
        <dbReference type="EC" id="1.5.1.5"/>
    </reaction>
</comment>
<keyword evidence="11 12" id="KW-0511">Multifunctional enzyme</keyword>
<feature type="binding site" evidence="12">
    <location>
        <position position="231"/>
    </location>
    <ligand>
        <name>NADP(+)</name>
        <dbReference type="ChEBI" id="CHEBI:58349"/>
    </ligand>
</feature>
<reference evidence="15 16" key="1">
    <citation type="submission" date="2019-08" db="EMBL/GenBank/DDBJ databases">
        <title>In-depth cultivation of the pig gut microbiome towards novel bacterial diversity and tailored functional studies.</title>
        <authorList>
            <person name="Wylensek D."/>
            <person name="Hitch T.C.A."/>
            <person name="Clavel T."/>
        </authorList>
    </citation>
    <scope>NUCLEOTIDE SEQUENCE [LARGE SCALE GENOMIC DNA]</scope>
    <source>
        <strain evidence="15 16">WCA-383-APC-5B</strain>
    </source>
</reference>
<sequence>MGKIIDCKQISLKIKSEVIEEVQKVKQDNNITPTVVSILVGNDYGSIYYHNMQDKTARELGINFIKANFDKNVTEEELLSCIRKYNDDKLIHGIMVLLPFPGNINKKKVLNAINPNKDIDCLTDICMGRLFKSDKIFYPCTANSVATIIDSLGIELEGKEAVIIGRSNIVGKPTAMMMLDRNTTVTLCHSRTRNLEGIASRADILISAIGKPKYINSNFIKKGAVVIDVGTSSLNGKITGDVDFDDVIDKVSYISTVPGGVGTLTTALLFKNLCEAVKKCI</sequence>
<dbReference type="GO" id="GO:0004488">
    <property type="term" value="F:methylenetetrahydrofolate dehydrogenase (NADP+) activity"/>
    <property type="evidence" value="ECO:0007669"/>
    <property type="project" value="UniProtKB-UniRule"/>
</dbReference>
<evidence type="ECO:0000256" key="10">
    <source>
        <dbReference type="ARBA" id="ARBA00023167"/>
    </source>
</evidence>
<evidence type="ECO:0000256" key="6">
    <source>
        <dbReference type="ARBA" id="ARBA00022801"/>
    </source>
</evidence>
<dbReference type="SUPFAM" id="SSF51735">
    <property type="entry name" value="NAD(P)-binding Rossmann-fold domains"/>
    <property type="match status" value="1"/>
</dbReference>
<evidence type="ECO:0000256" key="7">
    <source>
        <dbReference type="ARBA" id="ARBA00022857"/>
    </source>
</evidence>
<dbReference type="GO" id="GO:0005829">
    <property type="term" value="C:cytosol"/>
    <property type="evidence" value="ECO:0007669"/>
    <property type="project" value="TreeGrafter"/>
</dbReference>
<dbReference type="InterPro" id="IPR020630">
    <property type="entry name" value="THF_DH/CycHdrlase_cat_dom"/>
</dbReference>
<dbReference type="Proteomes" id="UP000460287">
    <property type="component" value="Unassembled WGS sequence"/>
</dbReference>
<dbReference type="RefSeq" id="WP_154529920.1">
    <property type="nucleotide sequence ID" value="NZ_VULX01000001.1"/>
</dbReference>
<dbReference type="InterPro" id="IPR036291">
    <property type="entry name" value="NAD(P)-bd_dom_sf"/>
</dbReference>
<evidence type="ECO:0000313" key="16">
    <source>
        <dbReference type="Proteomes" id="UP000460287"/>
    </source>
</evidence>
<dbReference type="Pfam" id="PF02882">
    <property type="entry name" value="THF_DHG_CYH_C"/>
    <property type="match status" value="1"/>
</dbReference>
<evidence type="ECO:0000256" key="9">
    <source>
        <dbReference type="ARBA" id="ARBA00023102"/>
    </source>
</evidence>
<dbReference type="FunFam" id="3.40.50.10860:FF:000005">
    <property type="entry name" value="C-1-tetrahydrofolate synthase, cytoplasmic, putative"/>
    <property type="match status" value="1"/>
</dbReference>
<dbReference type="PANTHER" id="PTHR48099">
    <property type="entry name" value="C-1-TETRAHYDROFOLATE SYNTHASE, CYTOPLASMIC-RELATED"/>
    <property type="match status" value="1"/>
</dbReference>
<dbReference type="InterPro" id="IPR000672">
    <property type="entry name" value="THF_DH/CycHdrlase"/>
</dbReference>
<evidence type="ECO:0000259" key="14">
    <source>
        <dbReference type="Pfam" id="PF02882"/>
    </source>
</evidence>
<comment type="similarity">
    <text evidence="12">Belongs to the tetrahydrofolate dehydrogenase/cyclohydrolase family.</text>
</comment>
<dbReference type="GO" id="GO:0004477">
    <property type="term" value="F:methenyltetrahydrofolate cyclohydrolase activity"/>
    <property type="evidence" value="ECO:0007669"/>
    <property type="project" value="UniProtKB-UniRule"/>
</dbReference>
<comment type="pathway">
    <text evidence="1 12">One-carbon metabolism; tetrahydrofolate interconversion.</text>
</comment>
<evidence type="ECO:0000256" key="12">
    <source>
        <dbReference type="HAMAP-Rule" id="MF_01576"/>
    </source>
</evidence>
<keyword evidence="5 12" id="KW-0658">Purine biosynthesis</keyword>
<dbReference type="UniPathway" id="UPA00193"/>
<dbReference type="AlphaFoldDB" id="A0A7X2T019"/>
<protein>
    <recommendedName>
        <fullName evidence="12">Bifunctional protein FolD</fullName>
    </recommendedName>
    <domain>
        <recommendedName>
            <fullName evidence="12">Methylenetetrahydrofolate dehydrogenase</fullName>
            <ecNumber evidence="12">1.5.1.5</ecNumber>
        </recommendedName>
    </domain>
    <domain>
        <recommendedName>
            <fullName evidence="12">Methenyltetrahydrofolate cyclohydrolase</fullName>
            <ecNumber evidence="12">3.5.4.9</ecNumber>
        </recommendedName>
    </domain>
</protein>
<keyword evidence="6 12" id="KW-0378">Hydrolase</keyword>
<keyword evidence="3 12" id="KW-0554">One-carbon metabolism</keyword>
<proteinExistence type="inferred from homology"/>
<keyword evidence="8 12" id="KW-0560">Oxidoreductase</keyword>
<dbReference type="InterPro" id="IPR020631">
    <property type="entry name" value="THF_DH/CycHdrlase_NAD-bd_dom"/>
</dbReference>
<dbReference type="EC" id="1.5.1.5" evidence="12"/>
<dbReference type="PANTHER" id="PTHR48099:SF5">
    <property type="entry name" value="C-1-TETRAHYDROFOLATE SYNTHASE, CYTOPLASMIC"/>
    <property type="match status" value="1"/>
</dbReference>
<dbReference type="GO" id="GO:0000105">
    <property type="term" value="P:L-histidine biosynthetic process"/>
    <property type="evidence" value="ECO:0007669"/>
    <property type="project" value="UniProtKB-KW"/>
</dbReference>
<dbReference type="EMBL" id="VULX01000001">
    <property type="protein sequence ID" value="MSR90044.1"/>
    <property type="molecule type" value="Genomic_DNA"/>
</dbReference>
<evidence type="ECO:0000256" key="8">
    <source>
        <dbReference type="ARBA" id="ARBA00023002"/>
    </source>
</evidence>
<evidence type="ECO:0000313" key="15">
    <source>
        <dbReference type="EMBL" id="MSR90044.1"/>
    </source>
</evidence>
<organism evidence="15 16">
    <name type="scientific">Inconstantimicrobium porci</name>
    <dbReference type="NCBI Taxonomy" id="2652291"/>
    <lineage>
        <taxon>Bacteria</taxon>
        <taxon>Bacillati</taxon>
        <taxon>Bacillota</taxon>
        <taxon>Clostridia</taxon>
        <taxon>Eubacteriales</taxon>
        <taxon>Clostridiaceae</taxon>
        <taxon>Inconstantimicrobium</taxon>
    </lineage>
</organism>
<dbReference type="GO" id="GO:0035999">
    <property type="term" value="P:tetrahydrofolate interconversion"/>
    <property type="evidence" value="ECO:0007669"/>
    <property type="project" value="UniProtKB-UniRule"/>
</dbReference>
<evidence type="ECO:0000256" key="3">
    <source>
        <dbReference type="ARBA" id="ARBA00022563"/>
    </source>
</evidence>
<keyword evidence="4 12" id="KW-0028">Amino-acid biosynthesis</keyword>
<dbReference type="CDD" id="cd01080">
    <property type="entry name" value="NAD_bind_m-THF_DH_Cyclohyd"/>
    <property type="match status" value="1"/>
</dbReference>
<evidence type="ECO:0000256" key="1">
    <source>
        <dbReference type="ARBA" id="ARBA00004777"/>
    </source>
</evidence>
<evidence type="ECO:0000256" key="2">
    <source>
        <dbReference type="ARBA" id="ARBA00011738"/>
    </source>
</evidence>
<evidence type="ECO:0000256" key="4">
    <source>
        <dbReference type="ARBA" id="ARBA00022605"/>
    </source>
</evidence>
<feature type="domain" description="Tetrahydrofolate dehydrogenase/cyclohydrolase NAD(P)-binding" evidence="14">
    <location>
        <begin position="139"/>
        <end position="279"/>
    </location>
</feature>
<dbReference type="GO" id="GO:0006164">
    <property type="term" value="P:purine nucleotide biosynthetic process"/>
    <property type="evidence" value="ECO:0007669"/>
    <property type="project" value="UniProtKB-KW"/>
</dbReference>
<dbReference type="InterPro" id="IPR046346">
    <property type="entry name" value="Aminoacid_DH-like_N_sf"/>
</dbReference>
<dbReference type="GO" id="GO:0009086">
    <property type="term" value="P:methionine biosynthetic process"/>
    <property type="evidence" value="ECO:0007669"/>
    <property type="project" value="UniProtKB-KW"/>
</dbReference>
<feature type="binding site" evidence="12">
    <location>
        <begin position="165"/>
        <end position="167"/>
    </location>
    <ligand>
        <name>NADP(+)</name>
        <dbReference type="ChEBI" id="CHEBI:58349"/>
    </ligand>
</feature>
<dbReference type="Pfam" id="PF00763">
    <property type="entry name" value="THF_DHG_CYH"/>
    <property type="match status" value="1"/>
</dbReference>
<accession>A0A7X2T019</accession>
<comment type="catalytic activity">
    <reaction evidence="12">
        <text>(6R)-5,10-methenyltetrahydrofolate + H2O = (6R)-10-formyltetrahydrofolate + H(+)</text>
        <dbReference type="Rhea" id="RHEA:23700"/>
        <dbReference type="ChEBI" id="CHEBI:15377"/>
        <dbReference type="ChEBI" id="CHEBI:15378"/>
        <dbReference type="ChEBI" id="CHEBI:57455"/>
        <dbReference type="ChEBI" id="CHEBI:195366"/>
        <dbReference type="EC" id="3.5.4.9"/>
    </reaction>
</comment>
<dbReference type="HAMAP" id="MF_01576">
    <property type="entry name" value="THF_DHG_CYH"/>
    <property type="match status" value="1"/>
</dbReference>
<name>A0A7X2T019_9CLOT</name>
<keyword evidence="16" id="KW-1185">Reference proteome</keyword>
<feature type="domain" description="Tetrahydrofolate dehydrogenase/cyclohydrolase catalytic" evidence="13">
    <location>
        <begin position="5"/>
        <end position="120"/>
    </location>
</feature>
<comment type="subunit">
    <text evidence="2 12">Homodimer.</text>
</comment>
<evidence type="ECO:0000256" key="11">
    <source>
        <dbReference type="ARBA" id="ARBA00023268"/>
    </source>
</evidence>
<dbReference type="EC" id="3.5.4.9" evidence="12"/>
<dbReference type="PRINTS" id="PR00085">
    <property type="entry name" value="THFDHDRGNASE"/>
</dbReference>
<dbReference type="SUPFAM" id="SSF53223">
    <property type="entry name" value="Aminoacid dehydrogenase-like, N-terminal domain"/>
    <property type="match status" value="1"/>
</dbReference>
<comment type="caution">
    <text evidence="15">The sequence shown here is derived from an EMBL/GenBank/DDBJ whole genome shotgun (WGS) entry which is preliminary data.</text>
</comment>
<keyword evidence="7 12" id="KW-0521">NADP</keyword>
<dbReference type="FunFam" id="3.40.50.720:FF:000094">
    <property type="entry name" value="Bifunctional protein FolD"/>
    <property type="match status" value="1"/>
</dbReference>
<dbReference type="Gene3D" id="3.40.50.720">
    <property type="entry name" value="NAD(P)-binding Rossmann-like Domain"/>
    <property type="match status" value="1"/>
</dbReference>
<comment type="caution">
    <text evidence="12">Lacks conserved residue(s) required for the propagation of feature annotation.</text>
</comment>
<keyword evidence="10 12" id="KW-0486">Methionine biosynthesis</keyword>
<evidence type="ECO:0000256" key="5">
    <source>
        <dbReference type="ARBA" id="ARBA00022755"/>
    </source>
</evidence>
<keyword evidence="9 12" id="KW-0368">Histidine biosynthesis</keyword>
<evidence type="ECO:0000259" key="13">
    <source>
        <dbReference type="Pfam" id="PF00763"/>
    </source>
</evidence>